<evidence type="ECO:0000313" key="3">
    <source>
        <dbReference type="Proteomes" id="UP000266568"/>
    </source>
</evidence>
<keyword evidence="1" id="KW-1133">Transmembrane helix</keyword>
<dbReference type="AlphaFoldDB" id="A0A397P473"/>
<reference evidence="2 3" key="1">
    <citation type="submission" date="2018-08" db="EMBL/GenBank/DDBJ databases">
        <title>Genomic Encyclopedia of Type Strains, Phase IV (KMG-IV): sequencing the most valuable type-strain genomes for metagenomic binning, comparative biology and taxonomic classification.</title>
        <authorList>
            <person name="Goeker M."/>
        </authorList>
    </citation>
    <scope>NUCLEOTIDE SEQUENCE [LARGE SCALE GENOMIC DNA]</scope>
    <source>
        <strain evidence="2 3">DSM 25527</strain>
    </source>
</reference>
<protein>
    <recommendedName>
        <fullName evidence="4">DUF2975 family protein</fullName>
    </recommendedName>
</protein>
<sequence>MSTQPARQNDTLLLVAEWMTLLLMLLVGIAMIALAIAGIVLFLDRTNQFAEPAAQAAMSVAGFAALVVLGMAGGLVLLMLGIRFLQTMLEIIRSVGKGDPFVSANAARLRAMAWLLLAIQLGGLALGIYGQWLGKFSDSIHIKSDFSMSGLVGVLALFVLARVFAHGTAMRRDLEGTV</sequence>
<feature type="transmembrane region" description="Helical" evidence="1">
    <location>
        <begin position="146"/>
        <end position="165"/>
    </location>
</feature>
<gene>
    <name evidence="2" type="ORF">DFR49_1884</name>
</gene>
<keyword evidence="1" id="KW-0472">Membrane</keyword>
<keyword evidence="1" id="KW-0812">Transmembrane</keyword>
<dbReference type="Pfam" id="PF11188">
    <property type="entry name" value="DUF2975"/>
    <property type="match status" value="1"/>
</dbReference>
<dbReference type="RefSeq" id="WP_119035489.1">
    <property type="nucleotide sequence ID" value="NZ_QXDC01000003.1"/>
</dbReference>
<name>A0A397P473_9SPHN</name>
<proteinExistence type="predicted"/>
<keyword evidence="3" id="KW-1185">Reference proteome</keyword>
<feature type="transmembrane region" description="Helical" evidence="1">
    <location>
        <begin position="113"/>
        <end position="134"/>
    </location>
</feature>
<evidence type="ECO:0000256" key="1">
    <source>
        <dbReference type="SAM" id="Phobius"/>
    </source>
</evidence>
<evidence type="ECO:0008006" key="4">
    <source>
        <dbReference type="Google" id="ProtNLM"/>
    </source>
</evidence>
<feature type="transmembrane region" description="Helical" evidence="1">
    <location>
        <begin position="21"/>
        <end position="43"/>
    </location>
</feature>
<dbReference type="InterPro" id="IPR021354">
    <property type="entry name" value="DUF2975"/>
</dbReference>
<comment type="caution">
    <text evidence="2">The sequence shown here is derived from an EMBL/GenBank/DDBJ whole genome shotgun (WGS) entry which is preliminary data.</text>
</comment>
<organism evidence="2 3">
    <name type="scientific">Hephaestia caeni</name>
    <dbReference type="NCBI Taxonomy" id="645617"/>
    <lineage>
        <taxon>Bacteria</taxon>
        <taxon>Pseudomonadati</taxon>
        <taxon>Pseudomonadota</taxon>
        <taxon>Alphaproteobacteria</taxon>
        <taxon>Sphingomonadales</taxon>
        <taxon>Sphingomonadaceae</taxon>
        <taxon>Hephaestia</taxon>
    </lineage>
</organism>
<feature type="transmembrane region" description="Helical" evidence="1">
    <location>
        <begin position="63"/>
        <end position="85"/>
    </location>
</feature>
<evidence type="ECO:0000313" key="2">
    <source>
        <dbReference type="EMBL" id="RIA43658.1"/>
    </source>
</evidence>
<dbReference type="Proteomes" id="UP000266568">
    <property type="component" value="Unassembled WGS sequence"/>
</dbReference>
<dbReference type="EMBL" id="QXDC01000003">
    <property type="protein sequence ID" value="RIA43658.1"/>
    <property type="molecule type" value="Genomic_DNA"/>
</dbReference>
<accession>A0A397P473</accession>